<keyword evidence="3" id="KW-1185">Reference proteome</keyword>
<comment type="caution">
    <text evidence="2">The sequence shown here is derived from an EMBL/GenBank/DDBJ whole genome shotgun (WGS) entry which is preliminary data.</text>
</comment>
<gene>
    <name evidence="2" type="ORF">KYK14_21785</name>
</gene>
<keyword evidence="1" id="KW-0472">Membrane</keyword>
<evidence type="ECO:0000313" key="2">
    <source>
        <dbReference type="EMBL" id="MBW3131203.1"/>
    </source>
</evidence>
<keyword evidence="1" id="KW-1133">Transmembrane helix</keyword>
<dbReference type="Proteomes" id="UP000826188">
    <property type="component" value="Unassembled WGS sequence"/>
</dbReference>
<protein>
    <submittedName>
        <fullName evidence="2">Uncharacterized protein</fullName>
    </submittedName>
</protein>
<sequence>MCNQKTLFSILEKCPILNQFIGSINHFSYKKSANIEKIGFSLFNWVVLKNYYGGKPGSTALFYTLFIALIMLSSTALRAVLFVLVAVLLSMGDALAGTPFTRALKRGHGYVHRPYCKQYKGNGTRGLFARR</sequence>
<name>A0ABS6X873_9BACT</name>
<organism evidence="2 3">
    <name type="scientific">Hymenobacter profundi</name>
    <dbReference type="NCBI Taxonomy" id="1982110"/>
    <lineage>
        <taxon>Bacteria</taxon>
        <taxon>Pseudomonadati</taxon>
        <taxon>Bacteroidota</taxon>
        <taxon>Cytophagia</taxon>
        <taxon>Cytophagales</taxon>
        <taxon>Hymenobacteraceae</taxon>
        <taxon>Hymenobacter</taxon>
    </lineage>
</organism>
<dbReference type="EMBL" id="JAHWGL010000188">
    <property type="protein sequence ID" value="MBW3131203.1"/>
    <property type="molecule type" value="Genomic_DNA"/>
</dbReference>
<evidence type="ECO:0000256" key="1">
    <source>
        <dbReference type="SAM" id="Phobius"/>
    </source>
</evidence>
<accession>A0ABS6X873</accession>
<keyword evidence="1" id="KW-0812">Transmembrane</keyword>
<reference evidence="2 3" key="1">
    <citation type="submission" date="2021-07" db="EMBL/GenBank/DDBJ databases">
        <title>Hymenobacter profundi sp. nov., isolated from deep-sea water.</title>
        <authorList>
            <person name="Kim M.K."/>
        </authorList>
    </citation>
    <scope>NUCLEOTIDE SEQUENCE [LARGE SCALE GENOMIC DNA]</scope>
    <source>
        <strain evidence="2 3">M2</strain>
    </source>
</reference>
<feature type="transmembrane region" description="Helical" evidence="1">
    <location>
        <begin position="60"/>
        <end position="89"/>
    </location>
</feature>
<proteinExistence type="predicted"/>
<evidence type="ECO:0000313" key="3">
    <source>
        <dbReference type="Proteomes" id="UP000826188"/>
    </source>
</evidence>